<dbReference type="PANTHER" id="PTHR13691">
    <property type="entry name" value="RIBOSOMAL PROTEIN L2"/>
    <property type="match status" value="1"/>
</dbReference>
<feature type="transmembrane region" description="Helical" evidence="4">
    <location>
        <begin position="96"/>
        <end position="114"/>
    </location>
</feature>
<keyword evidence="4" id="KW-1133">Transmembrane helix</keyword>
<dbReference type="AlphaFoldDB" id="A0A8A9WPK5"/>
<dbReference type="InterPro" id="IPR014726">
    <property type="entry name" value="Ribosomal_uL2_dom3"/>
</dbReference>
<evidence type="ECO:0000256" key="3">
    <source>
        <dbReference type="ARBA" id="ARBA00023274"/>
    </source>
</evidence>
<proteinExistence type="inferred from homology"/>
<keyword evidence="6" id="KW-0496">Mitochondrion</keyword>
<keyword evidence="2 6" id="KW-0689">Ribosomal protein</keyword>
<evidence type="ECO:0000259" key="5">
    <source>
        <dbReference type="SMART" id="SM01382"/>
    </source>
</evidence>
<evidence type="ECO:0000256" key="4">
    <source>
        <dbReference type="SAM" id="Phobius"/>
    </source>
</evidence>
<gene>
    <name evidence="6" type="primary">rpl12</name>
</gene>
<dbReference type="GO" id="GO:0005762">
    <property type="term" value="C:mitochondrial large ribosomal subunit"/>
    <property type="evidence" value="ECO:0007669"/>
    <property type="project" value="TreeGrafter"/>
</dbReference>
<protein>
    <submittedName>
        <fullName evidence="6">Ribosomal protein L2</fullName>
    </submittedName>
</protein>
<sequence length="261" mass="31228">MNVYILYIFYSRIWSNASRYLKYIKFFFNFLYFKWFKLRTYLKSRLGIGFGGSKLLYSRRRNNIPIAYIPLVNYKLFTHLPSIAVAFIHYGYFCEYTTLFYQSTGLYFTVNLINKTLFNYYMFNKNLMYSLVNSVTYIFYLGFLHVNDLIYFISDLITCQIILARSYGSYAKIIAIDEFTNFFLIKLPSQKRILFFVLTNVLLYQNVEYLEKFNHQKAGFYQNRTRRSIVRGVAMNPVDHPHGGRTKTIRCPLTPWGWPTK</sequence>
<accession>A0A8A9WPK5</accession>
<dbReference type="InterPro" id="IPR022669">
    <property type="entry name" value="Ribosomal_uL2_C"/>
</dbReference>
<dbReference type="GO" id="GO:0003723">
    <property type="term" value="F:RNA binding"/>
    <property type="evidence" value="ECO:0007669"/>
    <property type="project" value="TreeGrafter"/>
</dbReference>
<dbReference type="Pfam" id="PF03947">
    <property type="entry name" value="Ribosomal_L2_C"/>
    <property type="match status" value="1"/>
</dbReference>
<evidence type="ECO:0000256" key="2">
    <source>
        <dbReference type="ARBA" id="ARBA00022980"/>
    </source>
</evidence>
<dbReference type="InterPro" id="IPR008991">
    <property type="entry name" value="Translation_prot_SH3-like_sf"/>
</dbReference>
<feature type="transmembrane region" description="Helical" evidence="4">
    <location>
        <begin position="126"/>
        <end position="143"/>
    </location>
</feature>
<feature type="domain" description="Large ribosomal subunit protein uL2 C-terminal" evidence="5">
    <location>
        <begin position="133"/>
        <end position="259"/>
    </location>
</feature>
<dbReference type="GO" id="GO:0032543">
    <property type="term" value="P:mitochondrial translation"/>
    <property type="evidence" value="ECO:0007669"/>
    <property type="project" value="TreeGrafter"/>
</dbReference>
<name>A0A8A9WPK5_EUPAE</name>
<dbReference type="EMBL" id="MT665958">
    <property type="protein sequence ID" value="QTT61041.1"/>
    <property type="molecule type" value="Genomic_DNA"/>
</dbReference>
<dbReference type="InterPro" id="IPR002171">
    <property type="entry name" value="Ribosomal_uL2"/>
</dbReference>
<geneLocation type="mitochondrion" evidence="6"/>
<reference evidence="6" key="1">
    <citation type="journal article" date="2021" name="Front. Mar. Sci.">
        <title>Molecular phylogenetic and evolutionary analyses of Euplotes species living in freshwater and marine habitats: a mitogenomic perspective.</title>
        <authorList>
            <person name="Huang N."/>
            <person name="Chen S."/>
            <person name="Miao M."/>
        </authorList>
    </citation>
    <scope>NUCLEOTIDE SEQUENCE</scope>
</reference>
<dbReference type="SMART" id="SM01382">
    <property type="entry name" value="Ribosomal_L2_C"/>
    <property type="match status" value="1"/>
</dbReference>
<feature type="transmembrane region" description="Helical" evidence="4">
    <location>
        <begin position="66"/>
        <end position="90"/>
    </location>
</feature>
<dbReference type="SUPFAM" id="SSF50104">
    <property type="entry name" value="Translation proteins SH3-like domain"/>
    <property type="match status" value="1"/>
</dbReference>
<keyword evidence="3" id="KW-0687">Ribonucleoprotein</keyword>
<evidence type="ECO:0000256" key="1">
    <source>
        <dbReference type="ARBA" id="ARBA00005636"/>
    </source>
</evidence>
<dbReference type="GO" id="GO:0003735">
    <property type="term" value="F:structural constituent of ribosome"/>
    <property type="evidence" value="ECO:0007669"/>
    <property type="project" value="InterPro"/>
</dbReference>
<keyword evidence="4" id="KW-0812">Transmembrane</keyword>
<organism evidence="6">
    <name type="scientific">Euplotes aediculatus</name>
    <name type="common">Ciliate</name>
    <dbReference type="NCBI Taxonomy" id="5940"/>
    <lineage>
        <taxon>Eukaryota</taxon>
        <taxon>Sar</taxon>
        <taxon>Alveolata</taxon>
        <taxon>Ciliophora</taxon>
        <taxon>Intramacronucleata</taxon>
        <taxon>Spirotrichea</taxon>
        <taxon>Hypotrichia</taxon>
        <taxon>Euplotida</taxon>
        <taxon>Euplotidae</taxon>
        <taxon>Euplotes</taxon>
    </lineage>
</organism>
<keyword evidence="4" id="KW-0472">Membrane</keyword>
<dbReference type="PANTHER" id="PTHR13691:SF5">
    <property type="entry name" value="LARGE RIBOSOMAL SUBUNIT PROTEIN UL2M"/>
    <property type="match status" value="1"/>
</dbReference>
<comment type="similarity">
    <text evidence="1">Belongs to the universal ribosomal protein uL2 family.</text>
</comment>
<evidence type="ECO:0000313" key="6">
    <source>
        <dbReference type="EMBL" id="QTT61041.1"/>
    </source>
</evidence>
<dbReference type="Gene3D" id="4.10.950.10">
    <property type="entry name" value="Ribosomal protein L2, domain 3"/>
    <property type="match status" value="1"/>
</dbReference>